<keyword evidence="3" id="KW-1185">Reference proteome</keyword>
<name>A0AAV5NUW8_9VIBR</name>
<comment type="caution">
    <text evidence="2">The sequence shown here is derived from an EMBL/GenBank/DDBJ whole genome shotgun (WGS) entry which is preliminary data.</text>
</comment>
<proteinExistence type="predicted"/>
<keyword evidence="1" id="KW-0812">Transmembrane</keyword>
<dbReference type="AlphaFoldDB" id="A0AAV5NUW8"/>
<gene>
    <name evidence="2" type="ORF">GCM10007932_34900</name>
</gene>
<dbReference type="EMBL" id="BSNX01000052">
    <property type="protein sequence ID" value="GLQ74129.1"/>
    <property type="molecule type" value="Genomic_DNA"/>
</dbReference>
<evidence type="ECO:0000256" key="1">
    <source>
        <dbReference type="SAM" id="Phobius"/>
    </source>
</evidence>
<evidence type="ECO:0000313" key="2">
    <source>
        <dbReference type="EMBL" id="GLQ74129.1"/>
    </source>
</evidence>
<keyword evidence="1" id="KW-0472">Membrane</keyword>
<protein>
    <submittedName>
        <fullName evidence="2">Uncharacterized protein</fullName>
    </submittedName>
</protein>
<sequence>MFMLSLWGSLFKPFQEGLDIFIDINMMGVNYVLIPFGSAWGLTLLLFHQFAHKMVRKKYTLSRQTGMVTLYDNDEDVIYSHPFVEFDCCLFSSTNQYGHLSFGIALVHRYSDYSQHVTIGEMIGSTHPDDHKRLWNVIQQYMDVSQPLPDLPLLEVFRSKDPTTAAYDKEIERDPKYWRSMSDKEFDQVVAQMAENQKHIPPLGKPINIYAQTPEEIHVV</sequence>
<accession>A0AAV5NUW8</accession>
<feature type="transmembrane region" description="Helical" evidence="1">
    <location>
        <begin position="20"/>
        <end position="47"/>
    </location>
</feature>
<reference evidence="3" key="1">
    <citation type="journal article" date="2019" name="Int. J. Syst. Evol. Microbiol.">
        <title>The Global Catalogue of Microorganisms (GCM) 10K type strain sequencing project: providing services to taxonomists for standard genome sequencing and annotation.</title>
        <authorList>
            <consortium name="The Broad Institute Genomics Platform"/>
            <consortium name="The Broad Institute Genome Sequencing Center for Infectious Disease"/>
            <person name="Wu L."/>
            <person name="Ma J."/>
        </authorList>
    </citation>
    <scope>NUCLEOTIDE SEQUENCE [LARGE SCALE GENOMIC DNA]</scope>
    <source>
        <strain evidence="3">NBRC 15640</strain>
    </source>
</reference>
<evidence type="ECO:0000313" key="3">
    <source>
        <dbReference type="Proteomes" id="UP001156690"/>
    </source>
</evidence>
<keyword evidence="1" id="KW-1133">Transmembrane helix</keyword>
<organism evidence="2 3">
    <name type="scientific">Vibrio penaeicida</name>
    <dbReference type="NCBI Taxonomy" id="104609"/>
    <lineage>
        <taxon>Bacteria</taxon>
        <taxon>Pseudomonadati</taxon>
        <taxon>Pseudomonadota</taxon>
        <taxon>Gammaproteobacteria</taxon>
        <taxon>Vibrionales</taxon>
        <taxon>Vibrionaceae</taxon>
        <taxon>Vibrio</taxon>
    </lineage>
</organism>
<dbReference type="Proteomes" id="UP001156690">
    <property type="component" value="Unassembled WGS sequence"/>
</dbReference>